<dbReference type="EMBL" id="BKCJ011321370">
    <property type="protein sequence ID" value="GFD20322.1"/>
    <property type="molecule type" value="Genomic_DNA"/>
</dbReference>
<dbReference type="AlphaFoldDB" id="A0A699UBI2"/>
<evidence type="ECO:0000313" key="1">
    <source>
        <dbReference type="EMBL" id="GFD20322.1"/>
    </source>
</evidence>
<feature type="non-terminal residue" evidence="1">
    <location>
        <position position="1"/>
    </location>
</feature>
<accession>A0A699UBI2</accession>
<name>A0A699UBI2_TANCI</name>
<organism evidence="1">
    <name type="scientific">Tanacetum cinerariifolium</name>
    <name type="common">Dalmatian daisy</name>
    <name type="synonym">Chrysanthemum cinerariifolium</name>
    <dbReference type="NCBI Taxonomy" id="118510"/>
    <lineage>
        <taxon>Eukaryota</taxon>
        <taxon>Viridiplantae</taxon>
        <taxon>Streptophyta</taxon>
        <taxon>Embryophyta</taxon>
        <taxon>Tracheophyta</taxon>
        <taxon>Spermatophyta</taxon>
        <taxon>Magnoliopsida</taxon>
        <taxon>eudicotyledons</taxon>
        <taxon>Gunneridae</taxon>
        <taxon>Pentapetalae</taxon>
        <taxon>asterids</taxon>
        <taxon>campanulids</taxon>
        <taxon>Asterales</taxon>
        <taxon>Asteraceae</taxon>
        <taxon>Asteroideae</taxon>
        <taxon>Anthemideae</taxon>
        <taxon>Anthemidinae</taxon>
        <taxon>Tanacetum</taxon>
    </lineage>
</organism>
<reference evidence="1" key="1">
    <citation type="journal article" date="2019" name="Sci. Rep.">
        <title>Draft genome of Tanacetum cinerariifolium, the natural source of mosquito coil.</title>
        <authorList>
            <person name="Yamashiro T."/>
            <person name="Shiraishi A."/>
            <person name="Satake H."/>
            <person name="Nakayama K."/>
        </authorList>
    </citation>
    <scope>NUCLEOTIDE SEQUENCE</scope>
</reference>
<comment type="caution">
    <text evidence="1">The sequence shown here is derived from an EMBL/GenBank/DDBJ whole genome shotgun (WGS) entry which is preliminary data.</text>
</comment>
<sequence>LDEPMVHIELGADVYIFDQTIKDDLEKLNFLPVDKQMTADAIVELNSFHEMRLALSDCRIV</sequence>
<gene>
    <name evidence="1" type="ORF">Tci_892291</name>
</gene>
<proteinExistence type="predicted"/>
<protein>
    <submittedName>
        <fullName evidence="1">Uncharacterized protein</fullName>
    </submittedName>
</protein>